<dbReference type="Proteomes" id="UP000649232">
    <property type="component" value="Unassembled WGS sequence"/>
</dbReference>
<accession>A0ABS0WE79</accession>
<organism evidence="2 3">
    <name type="scientific">Paraglaciecola chathamensis</name>
    <dbReference type="NCBI Taxonomy" id="368405"/>
    <lineage>
        <taxon>Bacteria</taxon>
        <taxon>Pseudomonadati</taxon>
        <taxon>Pseudomonadota</taxon>
        <taxon>Gammaproteobacteria</taxon>
        <taxon>Alteromonadales</taxon>
        <taxon>Alteromonadaceae</taxon>
        <taxon>Paraglaciecola</taxon>
    </lineage>
</organism>
<evidence type="ECO:0000313" key="2">
    <source>
        <dbReference type="EMBL" id="MBJ2136785.1"/>
    </source>
</evidence>
<keyword evidence="1" id="KW-0472">Membrane</keyword>
<evidence type="ECO:0000313" key="3">
    <source>
        <dbReference type="Proteomes" id="UP000649232"/>
    </source>
</evidence>
<dbReference type="RefSeq" id="WP_198824564.1">
    <property type="nucleotide sequence ID" value="NZ_JAEILT010000013.1"/>
</dbReference>
<feature type="transmembrane region" description="Helical" evidence="1">
    <location>
        <begin position="39"/>
        <end position="60"/>
    </location>
</feature>
<gene>
    <name evidence="2" type="ORF">JEU11_10000</name>
</gene>
<comment type="caution">
    <text evidence="2">The sequence shown here is derived from an EMBL/GenBank/DDBJ whole genome shotgun (WGS) entry which is preliminary data.</text>
</comment>
<evidence type="ECO:0008006" key="4">
    <source>
        <dbReference type="Google" id="ProtNLM"/>
    </source>
</evidence>
<keyword evidence="1" id="KW-0812">Transmembrane</keyword>
<feature type="transmembrane region" description="Helical" evidence="1">
    <location>
        <begin position="9"/>
        <end position="33"/>
    </location>
</feature>
<sequence length="110" mass="12075">MNHEHEPSVLISLCHFLLFLSGLLVGIAIYNLVEVPNNQIWPLTIGGILSIGLPVSFGFIRKKTLSEAFKELAGSSSKLGQGGYKSNIVALWIWTSLVLFTICGAIYERI</sequence>
<proteinExistence type="predicted"/>
<reference evidence="2 3" key="1">
    <citation type="submission" date="2020-12" db="EMBL/GenBank/DDBJ databases">
        <title>Draft genome sequences of nine environmental bacterial isolates colonizing plastic.</title>
        <authorList>
            <person name="Borre I."/>
            <person name="Sonnenschein E.C."/>
        </authorList>
    </citation>
    <scope>NUCLEOTIDE SEQUENCE [LARGE SCALE GENOMIC DNA]</scope>
    <source>
        <strain evidence="2 3">IB30</strain>
    </source>
</reference>
<keyword evidence="1" id="KW-1133">Transmembrane helix</keyword>
<dbReference type="EMBL" id="JAEILT010000013">
    <property type="protein sequence ID" value="MBJ2136785.1"/>
    <property type="molecule type" value="Genomic_DNA"/>
</dbReference>
<evidence type="ECO:0000256" key="1">
    <source>
        <dbReference type="SAM" id="Phobius"/>
    </source>
</evidence>
<feature type="transmembrane region" description="Helical" evidence="1">
    <location>
        <begin position="88"/>
        <end position="107"/>
    </location>
</feature>
<name>A0ABS0WE79_9ALTE</name>
<protein>
    <recommendedName>
        <fullName evidence="4">DUF2269 family protein</fullName>
    </recommendedName>
</protein>